<evidence type="ECO:0000259" key="3">
    <source>
        <dbReference type="SMART" id="SM00043"/>
    </source>
</evidence>
<keyword evidence="1" id="KW-0789">Thiol protease inhibitor</keyword>
<dbReference type="PANTHER" id="PTHR12319:SF2">
    <property type="entry name" value="CYSTATIN-LIKE PROTEIN-RELATED"/>
    <property type="match status" value="1"/>
</dbReference>
<dbReference type="InterPro" id="IPR000010">
    <property type="entry name" value="Cystatin_dom"/>
</dbReference>
<accession>A0A150GDW0</accession>
<feature type="signal peptide" evidence="2">
    <location>
        <begin position="1"/>
        <end position="20"/>
    </location>
</feature>
<dbReference type="EMBL" id="LSYV01000032">
    <property type="protein sequence ID" value="KXZ48016.1"/>
    <property type="molecule type" value="Genomic_DNA"/>
</dbReference>
<gene>
    <name evidence="4" type="ORF">GPECTOR_31g380</name>
</gene>
<dbReference type="OrthoDB" id="1908104at2759"/>
<protein>
    <recommendedName>
        <fullName evidence="3">Cystatin domain-containing protein</fullName>
    </recommendedName>
</protein>
<keyword evidence="2" id="KW-0732">Signal</keyword>
<feature type="domain" description="Cystatin" evidence="3">
    <location>
        <begin position="22"/>
        <end position="123"/>
    </location>
</feature>
<dbReference type="AlphaFoldDB" id="A0A150GDW0"/>
<dbReference type="PANTHER" id="PTHR12319">
    <property type="entry name" value="CYSTATIN-RELATED"/>
    <property type="match status" value="1"/>
</dbReference>
<dbReference type="InterPro" id="IPR053128">
    <property type="entry name" value="Cystatin-like"/>
</dbReference>
<dbReference type="Proteomes" id="UP000075714">
    <property type="component" value="Unassembled WGS sequence"/>
</dbReference>
<evidence type="ECO:0000256" key="1">
    <source>
        <dbReference type="ARBA" id="ARBA00022704"/>
    </source>
</evidence>
<dbReference type="CDD" id="cd00042">
    <property type="entry name" value="CY"/>
    <property type="match status" value="1"/>
</dbReference>
<dbReference type="Pfam" id="PF00031">
    <property type="entry name" value="Cystatin"/>
    <property type="match status" value="1"/>
</dbReference>
<keyword evidence="1" id="KW-0646">Protease inhibitor</keyword>
<evidence type="ECO:0000313" key="4">
    <source>
        <dbReference type="EMBL" id="KXZ48016.1"/>
    </source>
</evidence>
<comment type="caution">
    <text evidence="4">The sequence shown here is derived from an EMBL/GenBank/DDBJ whole genome shotgun (WGS) entry which is preliminary data.</text>
</comment>
<keyword evidence="5" id="KW-1185">Reference proteome</keyword>
<dbReference type="SMART" id="SM00043">
    <property type="entry name" value="CY"/>
    <property type="match status" value="1"/>
</dbReference>
<organism evidence="4 5">
    <name type="scientific">Gonium pectorale</name>
    <name type="common">Green alga</name>
    <dbReference type="NCBI Taxonomy" id="33097"/>
    <lineage>
        <taxon>Eukaryota</taxon>
        <taxon>Viridiplantae</taxon>
        <taxon>Chlorophyta</taxon>
        <taxon>core chlorophytes</taxon>
        <taxon>Chlorophyceae</taxon>
        <taxon>CS clade</taxon>
        <taxon>Chlamydomonadales</taxon>
        <taxon>Volvocaceae</taxon>
        <taxon>Gonium</taxon>
    </lineage>
</organism>
<dbReference type="Gene3D" id="3.10.450.10">
    <property type="match status" value="1"/>
</dbReference>
<dbReference type="GO" id="GO:0004869">
    <property type="term" value="F:cysteine-type endopeptidase inhibitor activity"/>
    <property type="evidence" value="ECO:0007669"/>
    <property type="project" value="UniProtKB-KW"/>
</dbReference>
<reference evidence="5" key="1">
    <citation type="journal article" date="2016" name="Nat. Commun.">
        <title>The Gonium pectorale genome demonstrates co-option of cell cycle regulation during the evolution of multicellularity.</title>
        <authorList>
            <person name="Hanschen E.R."/>
            <person name="Marriage T.N."/>
            <person name="Ferris P.J."/>
            <person name="Hamaji T."/>
            <person name="Toyoda A."/>
            <person name="Fujiyama A."/>
            <person name="Neme R."/>
            <person name="Noguchi H."/>
            <person name="Minakuchi Y."/>
            <person name="Suzuki M."/>
            <person name="Kawai-Toyooka H."/>
            <person name="Smith D.R."/>
            <person name="Sparks H."/>
            <person name="Anderson J."/>
            <person name="Bakaric R."/>
            <person name="Luria V."/>
            <person name="Karger A."/>
            <person name="Kirschner M.W."/>
            <person name="Durand P.M."/>
            <person name="Michod R.E."/>
            <person name="Nozaki H."/>
            <person name="Olson B.J."/>
        </authorList>
    </citation>
    <scope>NUCLEOTIDE SEQUENCE [LARGE SCALE GENOMIC DNA]</scope>
    <source>
        <strain evidence="5">NIES-2863</strain>
    </source>
</reference>
<name>A0A150GDW0_GONPE</name>
<feature type="chain" id="PRO_5007562018" description="Cystatin domain-containing protein" evidence="2">
    <location>
        <begin position="21"/>
        <end position="138"/>
    </location>
</feature>
<dbReference type="InterPro" id="IPR046350">
    <property type="entry name" value="Cystatin_sf"/>
</dbReference>
<evidence type="ECO:0000256" key="2">
    <source>
        <dbReference type="SAM" id="SignalP"/>
    </source>
</evidence>
<evidence type="ECO:0000313" key="5">
    <source>
        <dbReference type="Proteomes" id="UP000075714"/>
    </source>
</evidence>
<sequence>MAKALLTAILACALMASSMGSVMVGGKSPVKVDDEGVASAAQFVLAAANGPSSCSGLCAGLREDGELKLVKVVSATSQVVAGVQYHLELLMEDTATGKQSLVTTSVWSRPWLAAKNDASQPPTQITKLNFKRVEGTEA</sequence>
<dbReference type="SUPFAM" id="SSF54403">
    <property type="entry name" value="Cystatin/monellin"/>
    <property type="match status" value="1"/>
</dbReference>
<proteinExistence type="predicted"/>